<comment type="caution">
    <text evidence="1">The sequence shown here is derived from an EMBL/GenBank/DDBJ whole genome shotgun (WGS) entry which is preliminary data.</text>
</comment>
<dbReference type="OrthoDB" id="4220938at2"/>
<gene>
    <name evidence="1" type="ORF">D7294_29805</name>
</gene>
<dbReference type="AlphaFoldDB" id="A0A3A9YHS5"/>
<evidence type="ECO:0000313" key="1">
    <source>
        <dbReference type="EMBL" id="RKN36678.1"/>
    </source>
</evidence>
<protein>
    <recommendedName>
        <fullName evidence="3">Type II toxin-antitoxin system RelE/ParE family toxin</fullName>
    </recommendedName>
</protein>
<reference evidence="1 2" key="1">
    <citation type="journal article" date="2014" name="Int. J. Syst. Evol. Microbiol.">
        <title>Streptomyces hoynatensis sp. nov., isolated from deep marine sediment.</title>
        <authorList>
            <person name="Veyisoglu A."/>
            <person name="Sahin N."/>
        </authorList>
    </citation>
    <scope>NUCLEOTIDE SEQUENCE [LARGE SCALE GENOMIC DNA]</scope>
    <source>
        <strain evidence="1 2">KCTC 29097</strain>
    </source>
</reference>
<keyword evidence="2" id="KW-1185">Reference proteome</keyword>
<sequence>MSDHEDDGEGWPCYLSPDVERFLSDPATDPQLFSAVLSVTVAINEYRGEVPGNTASSKWPQQRRLPLGTDGSLGVAEYVIVADADPPHCILTRVQPY</sequence>
<dbReference type="Proteomes" id="UP000272474">
    <property type="component" value="Unassembled WGS sequence"/>
</dbReference>
<evidence type="ECO:0000313" key="2">
    <source>
        <dbReference type="Proteomes" id="UP000272474"/>
    </source>
</evidence>
<name>A0A3A9YHS5_9ACTN</name>
<proteinExistence type="predicted"/>
<dbReference type="RefSeq" id="WP_120684935.1">
    <property type="nucleotide sequence ID" value="NZ_RBAL01000032.1"/>
</dbReference>
<evidence type="ECO:0008006" key="3">
    <source>
        <dbReference type="Google" id="ProtNLM"/>
    </source>
</evidence>
<dbReference type="EMBL" id="RBAL01000032">
    <property type="protein sequence ID" value="RKN36678.1"/>
    <property type="molecule type" value="Genomic_DNA"/>
</dbReference>
<organism evidence="1 2">
    <name type="scientific">Streptomyces hoynatensis</name>
    <dbReference type="NCBI Taxonomy" id="1141874"/>
    <lineage>
        <taxon>Bacteria</taxon>
        <taxon>Bacillati</taxon>
        <taxon>Actinomycetota</taxon>
        <taxon>Actinomycetes</taxon>
        <taxon>Kitasatosporales</taxon>
        <taxon>Streptomycetaceae</taxon>
        <taxon>Streptomyces</taxon>
    </lineage>
</organism>
<accession>A0A3A9YHS5</accession>